<feature type="domain" description="HTH cro/C1-type" evidence="1">
    <location>
        <begin position="10"/>
        <end position="79"/>
    </location>
</feature>
<dbReference type="EMBL" id="BOOA01000034">
    <property type="protein sequence ID" value="GIH25898.1"/>
    <property type="molecule type" value="Genomic_DNA"/>
</dbReference>
<dbReference type="PANTHER" id="PTHR35010:SF2">
    <property type="entry name" value="BLL4672 PROTEIN"/>
    <property type="match status" value="1"/>
</dbReference>
<evidence type="ECO:0000313" key="2">
    <source>
        <dbReference type="EMBL" id="GIH25898.1"/>
    </source>
</evidence>
<protein>
    <submittedName>
        <fullName evidence="2">Transcriptional regulator</fullName>
    </submittedName>
</protein>
<organism evidence="2 3">
    <name type="scientific">Acrocarpospora phusangensis</name>
    <dbReference type="NCBI Taxonomy" id="1070424"/>
    <lineage>
        <taxon>Bacteria</taxon>
        <taxon>Bacillati</taxon>
        <taxon>Actinomycetota</taxon>
        <taxon>Actinomycetes</taxon>
        <taxon>Streptosporangiales</taxon>
        <taxon>Streptosporangiaceae</taxon>
        <taxon>Acrocarpospora</taxon>
    </lineage>
</organism>
<dbReference type="Gene3D" id="3.30.450.180">
    <property type="match status" value="1"/>
</dbReference>
<evidence type="ECO:0000313" key="3">
    <source>
        <dbReference type="Proteomes" id="UP000640052"/>
    </source>
</evidence>
<keyword evidence="3" id="KW-1185">Reference proteome</keyword>
<dbReference type="Gene3D" id="1.10.260.40">
    <property type="entry name" value="lambda repressor-like DNA-binding domains"/>
    <property type="match status" value="1"/>
</dbReference>
<dbReference type="CDD" id="cd00093">
    <property type="entry name" value="HTH_XRE"/>
    <property type="match status" value="1"/>
</dbReference>
<dbReference type="Proteomes" id="UP000640052">
    <property type="component" value="Unassembled WGS sequence"/>
</dbReference>
<dbReference type="PANTHER" id="PTHR35010">
    <property type="entry name" value="BLL4672 PROTEIN-RELATED"/>
    <property type="match status" value="1"/>
</dbReference>
<reference evidence="2" key="1">
    <citation type="submission" date="2021-01" db="EMBL/GenBank/DDBJ databases">
        <title>Whole genome shotgun sequence of Acrocarpospora phusangensis NBRC 108782.</title>
        <authorList>
            <person name="Komaki H."/>
            <person name="Tamura T."/>
        </authorList>
    </citation>
    <scope>NUCLEOTIDE SEQUENCE</scope>
    <source>
        <strain evidence="2">NBRC 108782</strain>
    </source>
</reference>
<dbReference type="InterPro" id="IPR010982">
    <property type="entry name" value="Lambda_DNA-bd_dom_sf"/>
</dbReference>
<sequence>MDSDRLLGDFLRERREAAFPCQVGLLGRQTPGLRRDEVAILAGISTDYYIRLEEGLERHPSGRILDALVRLYALGPDAATHLYDLAQLCPIRHGAATERVSPGLVALIRSWPATPALVCGRFQDVLAINQSGSVLYDGLVYRDNLLRMAFLDPEARTFYLDWERMARARVAQLRAAASLDVEHPYLTELVGELSLKSEEFRRLWAGPDIGDLGFTPRRLHHAVVGDLDVTGTVYNVNRAPGQQLLLLKADPGSASEQSLILLSGLDTTP</sequence>
<dbReference type="RefSeq" id="WP_204042599.1">
    <property type="nucleotide sequence ID" value="NZ_BOOA01000034.1"/>
</dbReference>
<dbReference type="GO" id="GO:0003677">
    <property type="term" value="F:DNA binding"/>
    <property type="evidence" value="ECO:0007669"/>
    <property type="project" value="InterPro"/>
</dbReference>
<accession>A0A919QC16</accession>
<dbReference type="Pfam" id="PF13560">
    <property type="entry name" value="HTH_31"/>
    <property type="match status" value="1"/>
</dbReference>
<gene>
    <name evidence="2" type="ORF">Aph01nite_42080</name>
</gene>
<dbReference type="SMART" id="SM00530">
    <property type="entry name" value="HTH_XRE"/>
    <property type="match status" value="1"/>
</dbReference>
<evidence type="ECO:0000259" key="1">
    <source>
        <dbReference type="SMART" id="SM00530"/>
    </source>
</evidence>
<dbReference type="InterPro" id="IPR041413">
    <property type="entry name" value="MLTR_LBD"/>
</dbReference>
<comment type="caution">
    <text evidence="2">The sequence shown here is derived from an EMBL/GenBank/DDBJ whole genome shotgun (WGS) entry which is preliminary data.</text>
</comment>
<dbReference type="InterPro" id="IPR001387">
    <property type="entry name" value="Cro/C1-type_HTH"/>
</dbReference>
<dbReference type="AlphaFoldDB" id="A0A919QC16"/>
<name>A0A919QC16_9ACTN</name>
<dbReference type="Pfam" id="PF17765">
    <property type="entry name" value="MLTR_LBD"/>
    <property type="match status" value="1"/>
</dbReference>
<proteinExistence type="predicted"/>